<dbReference type="EMBL" id="DVLP01000319">
    <property type="protein sequence ID" value="HIT76079.1"/>
    <property type="molecule type" value="Genomic_DNA"/>
</dbReference>
<name>A0A9D1GZ04_9ACTN</name>
<dbReference type="SUPFAM" id="SSF52266">
    <property type="entry name" value="SGNH hydrolase"/>
    <property type="match status" value="1"/>
</dbReference>
<dbReference type="Pfam" id="PF03629">
    <property type="entry name" value="SASA"/>
    <property type="match status" value="1"/>
</dbReference>
<evidence type="ECO:0000313" key="4">
    <source>
        <dbReference type="Proteomes" id="UP000886842"/>
    </source>
</evidence>
<gene>
    <name evidence="3" type="ORF">IAA98_10870</name>
</gene>
<dbReference type="InterPro" id="IPR052940">
    <property type="entry name" value="Carb_Esterase_6"/>
</dbReference>
<feature type="domain" description="Sialate O-acetylesterase" evidence="2">
    <location>
        <begin position="14"/>
        <end position="250"/>
    </location>
</feature>
<dbReference type="Proteomes" id="UP000886842">
    <property type="component" value="Unassembled WGS sequence"/>
</dbReference>
<evidence type="ECO:0000259" key="2">
    <source>
        <dbReference type="Pfam" id="PF03629"/>
    </source>
</evidence>
<comment type="caution">
    <text evidence="3">The sequence shown here is derived from an EMBL/GenBank/DDBJ whole genome shotgun (WGS) entry which is preliminary data.</text>
</comment>
<evidence type="ECO:0000313" key="3">
    <source>
        <dbReference type="EMBL" id="HIT76079.1"/>
    </source>
</evidence>
<organism evidence="3 4">
    <name type="scientific">Candidatus Avipropionibacterium avicola</name>
    <dbReference type="NCBI Taxonomy" id="2840701"/>
    <lineage>
        <taxon>Bacteria</taxon>
        <taxon>Bacillati</taxon>
        <taxon>Actinomycetota</taxon>
        <taxon>Actinomycetes</taxon>
        <taxon>Propionibacteriales</taxon>
        <taxon>Propionibacteriaceae</taxon>
        <taxon>Propionibacteriaceae incertae sedis</taxon>
        <taxon>Candidatus Avipropionibacterium</taxon>
    </lineage>
</organism>
<evidence type="ECO:0000256" key="1">
    <source>
        <dbReference type="ARBA" id="ARBA00022801"/>
    </source>
</evidence>
<dbReference type="GO" id="GO:0016787">
    <property type="term" value="F:hydrolase activity"/>
    <property type="evidence" value="ECO:0007669"/>
    <property type="project" value="UniProtKB-KW"/>
</dbReference>
<reference evidence="3" key="1">
    <citation type="submission" date="2020-10" db="EMBL/GenBank/DDBJ databases">
        <authorList>
            <person name="Gilroy R."/>
        </authorList>
    </citation>
    <scope>NUCLEOTIDE SEQUENCE</scope>
    <source>
        <strain evidence="3">ChiGjej1B1-24693</strain>
    </source>
</reference>
<dbReference type="PANTHER" id="PTHR31988:SF19">
    <property type="entry name" value="9-O-ACETYL-N-ACETYLNEURAMINIC ACID DEACETYLASE-RELATED"/>
    <property type="match status" value="1"/>
</dbReference>
<dbReference type="InterPro" id="IPR036514">
    <property type="entry name" value="SGNH_hydro_sf"/>
</dbReference>
<protein>
    <submittedName>
        <fullName evidence="3">Sialate O-acetylesterase</fullName>
    </submittedName>
</protein>
<sequence length="258" mass="28116">MVSPTSSGRATSVEDIYLLIGQSNMAGRAPIAQSDRAAVPDVFLYDSEGEWTPCSNEPLGINRYSTVEEPGSITRLSLGYSFGRHLQESTGRSLGLVVNPKGATTMSQWSKQDWEGPIPLYAEAVRRAGDALRRNPAATLRGIIWHQGEGDNNEESARQYPARLSQMVADLRSDLLVPQAVFVAGEVGTWQGRGTHINPQIRAVGEYIPRATWVSSEGLTTNETDSDPWGPHFDSVSQRTLGIRYAEAVLDLVGRSST</sequence>
<dbReference type="InterPro" id="IPR005181">
    <property type="entry name" value="SASA"/>
</dbReference>
<proteinExistence type="predicted"/>
<accession>A0A9D1GZ04</accession>
<dbReference type="AlphaFoldDB" id="A0A9D1GZ04"/>
<reference evidence="3" key="2">
    <citation type="journal article" date="2021" name="PeerJ">
        <title>Extensive microbial diversity within the chicken gut microbiome revealed by metagenomics and culture.</title>
        <authorList>
            <person name="Gilroy R."/>
            <person name="Ravi A."/>
            <person name="Getino M."/>
            <person name="Pursley I."/>
            <person name="Horton D.L."/>
            <person name="Alikhan N.F."/>
            <person name="Baker D."/>
            <person name="Gharbi K."/>
            <person name="Hall N."/>
            <person name="Watson M."/>
            <person name="Adriaenssens E.M."/>
            <person name="Foster-Nyarko E."/>
            <person name="Jarju S."/>
            <person name="Secka A."/>
            <person name="Antonio M."/>
            <person name="Oren A."/>
            <person name="Chaudhuri R.R."/>
            <person name="La Ragione R."/>
            <person name="Hildebrand F."/>
            <person name="Pallen M.J."/>
        </authorList>
    </citation>
    <scope>NUCLEOTIDE SEQUENCE</scope>
    <source>
        <strain evidence="3">ChiGjej1B1-24693</strain>
    </source>
</reference>
<keyword evidence="1" id="KW-0378">Hydrolase</keyword>
<dbReference type="PANTHER" id="PTHR31988">
    <property type="entry name" value="ESTERASE, PUTATIVE (DUF303)-RELATED"/>
    <property type="match status" value="1"/>
</dbReference>
<dbReference type="Gene3D" id="3.40.50.1110">
    <property type="entry name" value="SGNH hydrolase"/>
    <property type="match status" value="1"/>
</dbReference>